<dbReference type="SUPFAM" id="SSF47413">
    <property type="entry name" value="lambda repressor-like DNA-binding domains"/>
    <property type="match status" value="1"/>
</dbReference>
<dbReference type="RefSeq" id="WP_158018279.1">
    <property type="nucleotide sequence ID" value="NZ_CBCSKE010000065.1"/>
</dbReference>
<dbReference type="OrthoDB" id="4545613at2"/>
<keyword evidence="3" id="KW-1185">Reference proteome</keyword>
<dbReference type="Proteomes" id="UP000269998">
    <property type="component" value="Chromosome"/>
</dbReference>
<sequence>MPPKALELGLTGQTVARNIARIRAERGLSLRELADRMPEGRKLNHAQLSAAERGVRQVTVDDLTAISVALSVSPVALLMPESNDDQAGAAALTGTGEHSATQLLDWLIGECDLVSDPDDGYAQETHRRLSLPRWRWTKK</sequence>
<accession>A0A447GJH5</accession>
<dbReference type="InterPro" id="IPR001387">
    <property type="entry name" value="Cro/C1-type_HTH"/>
</dbReference>
<dbReference type="AlphaFoldDB" id="A0A447GJH5"/>
<dbReference type="CDD" id="cd00093">
    <property type="entry name" value="HTH_XRE"/>
    <property type="match status" value="1"/>
</dbReference>
<dbReference type="Pfam" id="PF01381">
    <property type="entry name" value="HTH_3"/>
    <property type="match status" value="1"/>
</dbReference>
<reference evidence="3" key="1">
    <citation type="submission" date="2018-02" db="EMBL/GenBank/DDBJ databases">
        <authorList>
            <person name="Seth-Smith MB H."/>
            <person name="Seth-Smith H."/>
        </authorList>
    </citation>
    <scope>NUCLEOTIDE SEQUENCE [LARGE SCALE GENOMIC DNA]</scope>
</reference>
<dbReference type="EMBL" id="LR130759">
    <property type="protein sequence ID" value="VDM90631.1"/>
    <property type="molecule type" value="Genomic_DNA"/>
</dbReference>
<name>A0A447GJH5_9MYCO</name>
<dbReference type="Gene3D" id="1.10.260.40">
    <property type="entry name" value="lambda repressor-like DNA-binding domains"/>
    <property type="match status" value="1"/>
</dbReference>
<evidence type="ECO:0000313" key="3">
    <source>
        <dbReference type="Proteomes" id="UP000269998"/>
    </source>
</evidence>
<evidence type="ECO:0000259" key="1">
    <source>
        <dbReference type="PROSITE" id="PS50943"/>
    </source>
</evidence>
<dbReference type="GO" id="GO:0003677">
    <property type="term" value="F:DNA binding"/>
    <property type="evidence" value="ECO:0007669"/>
    <property type="project" value="InterPro"/>
</dbReference>
<proteinExistence type="predicted"/>
<feature type="domain" description="HTH cro/C1-type" evidence="1">
    <location>
        <begin position="19"/>
        <end position="77"/>
    </location>
</feature>
<dbReference type="KEGG" id="mbai:MB901379_04233"/>
<dbReference type="InterPro" id="IPR010982">
    <property type="entry name" value="Lambda_DNA-bd_dom_sf"/>
</dbReference>
<protein>
    <submittedName>
        <fullName evidence="2">Helix-turn-helix</fullName>
    </submittedName>
</protein>
<evidence type="ECO:0000313" key="2">
    <source>
        <dbReference type="EMBL" id="VDM90631.1"/>
    </source>
</evidence>
<gene>
    <name evidence="2" type="ORF">MB901379_04233</name>
</gene>
<dbReference type="PROSITE" id="PS50943">
    <property type="entry name" value="HTH_CROC1"/>
    <property type="match status" value="1"/>
</dbReference>
<organism evidence="2 3">
    <name type="scientific">Mycobacterium basiliense</name>
    <dbReference type="NCBI Taxonomy" id="2094119"/>
    <lineage>
        <taxon>Bacteria</taxon>
        <taxon>Bacillati</taxon>
        <taxon>Actinomycetota</taxon>
        <taxon>Actinomycetes</taxon>
        <taxon>Mycobacteriales</taxon>
        <taxon>Mycobacteriaceae</taxon>
        <taxon>Mycobacterium</taxon>
    </lineage>
</organism>
<dbReference type="SMART" id="SM00530">
    <property type="entry name" value="HTH_XRE"/>
    <property type="match status" value="1"/>
</dbReference>